<dbReference type="GeneID" id="125178839"/>
<dbReference type="Gene3D" id="3.40.50.300">
    <property type="entry name" value="P-loop containing nucleotide triphosphate hydrolases"/>
    <property type="match status" value="1"/>
</dbReference>
<evidence type="ECO:0000313" key="3">
    <source>
        <dbReference type="RefSeq" id="XP_047739498.1"/>
    </source>
</evidence>
<accession>A0A979FSC5</accession>
<dbReference type="PANTHER" id="PTHR46312:SF2">
    <property type="entry name" value="NUCLEOTIDE-BINDING OLIGOMERIZATION DOMAIN-CONTAINING PROTEIN 2-LIKE"/>
    <property type="match status" value="1"/>
</dbReference>
<dbReference type="Pfam" id="PF05729">
    <property type="entry name" value="NACHT"/>
    <property type="match status" value="1"/>
</dbReference>
<dbReference type="OrthoDB" id="5989198at2759"/>
<dbReference type="AlphaFoldDB" id="A0A979FSC5"/>
<dbReference type="PANTHER" id="PTHR46312">
    <property type="entry name" value="NACHT DOMAIN-CONTAINING PROTEIN"/>
    <property type="match status" value="1"/>
</dbReference>
<sequence>MRNLHNAADAQRFTELTKALVELVQESGRFYALPQADVDAEVQNLNNEIEKAKTMDSQSIYYGCTRLVFSGKKAVRLLWKAKLAYENFSMDEDKVRRQAVFHALDVNMQETGRGKIFSYTKIFEAYEKVMVVTGVAGSGKTTLVKNIVLQFFISEQGAADYFRSFNQLIFYECMDRTSLTLNDVILQHYKDLCIELGKENVLLALLRLDVLFIIDGFDEVNNVSKNVVIEIFEMIWGSNCRVLITTRPHAVMKKLVPLLKNYDVSFTQYEILPLTKLADQLEFLRRYEKSYSDGTPTGEMTRSFESMNEDVRSQFCEPINLVHFCEMYKHFPEVISSWQTPKDIAPHKLRLYRELARTKLADFIDEDLDVLLNSLFAVVGAAALDLLSDNVSILPEAELIGIKEKCQVLPKGNNKVDPAVVLSVVLTEHKPIGLNKGSRYEFKHKSEQEMFAGHYIIQRIIGGSADPLYSILGVPKEKMSRLGEVLLYVVVALRRDSPRHLTRRWGELKEALQDASVTAEDVMDCVTHYRPVGAVAELVALVGDQKRWLVRNARHVAAVATMLRHARHPRYAQIYSVDVNMEAAALRGVLWKAFVAAARDVGVRIELSSPDRYDPHDDLLLPLHNSGVRLEWFSGCVGTSAGVAALAAVARGARLDIRMAAPLDLSTLRGKYGDLRVYTRPIPPPGPSSPAWPLPPSPLLCVEGADEVSWGAVAHTITSLAPPDKSSSVIPPGCKNRTGVPRFRKLRLPGSRLRAAELPPLMQALRDEGVRTGILGDTRAEVD</sequence>
<reference evidence="3" key="1">
    <citation type="submission" date="2025-08" db="UniProtKB">
        <authorList>
            <consortium name="RefSeq"/>
        </authorList>
    </citation>
    <scope>IDENTIFICATION</scope>
    <source>
        <tissue evidence="3">Whole organism</tissue>
    </source>
</reference>
<dbReference type="InterPro" id="IPR027417">
    <property type="entry name" value="P-loop_NTPase"/>
</dbReference>
<evidence type="ECO:0000259" key="1">
    <source>
        <dbReference type="PROSITE" id="PS50837"/>
    </source>
</evidence>
<evidence type="ECO:0000313" key="2">
    <source>
        <dbReference type="Proteomes" id="UP000694843"/>
    </source>
</evidence>
<dbReference type="PROSITE" id="PS50837">
    <property type="entry name" value="NACHT"/>
    <property type="match status" value="1"/>
</dbReference>
<feature type="domain" description="NACHT" evidence="1">
    <location>
        <begin position="128"/>
        <end position="252"/>
    </location>
</feature>
<protein>
    <submittedName>
        <fullName evidence="3">Uncharacterized protein LOC125178839</fullName>
    </submittedName>
</protein>
<proteinExistence type="predicted"/>
<keyword evidence="2" id="KW-1185">Reference proteome</keyword>
<organism evidence="2 3">
    <name type="scientific">Hyalella azteca</name>
    <name type="common">Amphipod</name>
    <dbReference type="NCBI Taxonomy" id="294128"/>
    <lineage>
        <taxon>Eukaryota</taxon>
        <taxon>Metazoa</taxon>
        <taxon>Ecdysozoa</taxon>
        <taxon>Arthropoda</taxon>
        <taxon>Crustacea</taxon>
        <taxon>Multicrustacea</taxon>
        <taxon>Malacostraca</taxon>
        <taxon>Eumalacostraca</taxon>
        <taxon>Peracarida</taxon>
        <taxon>Amphipoda</taxon>
        <taxon>Senticaudata</taxon>
        <taxon>Talitrida</taxon>
        <taxon>Talitroidea</taxon>
        <taxon>Hyalellidae</taxon>
        <taxon>Hyalella</taxon>
    </lineage>
</organism>
<dbReference type="KEGG" id="hazt:125178839"/>
<name>A0A979FSC5_HYAAZ</name>
<dbReference type="InterPro" id="IPR007111">
    <property type="entry name" value="NACHT_NTPase"/>
</dbReference>
<feature type="non-terminal residue" evidence="3">
    <location>
        <position position="783"/>
    </location>
</feature>
<dbReference type="SUPFAM" id="SSF52540">
    <property type="entry name" value="P-loop containing nucleoside triphosphate hydrolases"/>
    <property type="match status" value="1"/>
</dbReference>
<gene>
    <name evidence="3" type="primary">LOC125178839</name>
</gene>
<dbReference type="RefSeq" id="XP_047739498.1">
    <property type="nucleotide sequence ID" value="XM_047883542.1"/>
</dbReference>
<dbReference type="Proteomes" id="UP000694843">
    <property type="component" value="Unplaced"/>
</dbReference>